<keyword evidence="9" id="KW-1185">Reference proteome</keyword>
<dbReference type="RefSeq" id="WP_203801784.1">
    <property type="nucleotide sequence ID" value="NZ_BAAAQE010000006.1"/>
</dbReference>
<evidence type="ECO:0000259" key="6">
    <source>
        <dbReference type="Pfam" id="PF02775"/>
    </source>
</evidence>
<evidence type="ECO:0000256" key="1">
    <source>
        <dbReference type="ARBA" id="ARBA00001964"/>
    </source>
</evidence>
<dbReference type="SUPFAM" id="SSF52467">
    <property type="entry name" value="DHS-like NAD/FAD-binding domain"/>
    <property type="match status" value="1"/>
</dbReference>
<dbReference type="EMBL" id="BOMG01000082">
    <property type="protein sequence ID" value="GID58156.1"/>
    <property type="molecule type" value="Genomic_DNA"/>
</dbReference>
<keyword evidence="3 4" id="KW-0786">Thiamine pyrophosphate</keyword>
<dbReference type="Gene3D" id="3.40.50.970">
    <property type="match status" value="2"/>
</dbReference>
<dbReference type="Pfam" id="PF02775">
    <property type="entry name" value="TPP_enzyme_C"/>
    <property type="match status" value="1"/>
</dbReference>
<dbReference type="InterPro" id="IPR000399">
    <property type="entry name" value="TPP-bd_CS"/>
</dbReference>
<evidence type="ECO:0000259" key="7">
    <source>
        <dbReference type="Pfam" id="PF02776"/>
    </source>
</evidence>
<evidence type="ECO:0000259" key="5">
    <source>
        <dbReference type="Pfam" id="PF00205"/>
    </source>
</evidence>
<comment type="cofactor">
    <cofactor evidence="1">
        <name>thiamine diphosphate</name>
        <dbReference type="ChEBI" id="CHEBI:58937"/>
    </cofactor>
</comment>
<sequence length="524" mass="54633">MRAGHALALLLREYGVDTVFGIPGVHTIEFYRGFAEAGIATRPARHEQGAGFMADAYARQTGKPGVCALVTGPGVLNALTPLAQAWHDSIPLLYVTATTRSDLLGRERGPLHDIRDQVAAVAGVTEHSWLARTAEELPELIDRAWTAMTTGRPRPAHIAVPIDVLTTEVDGPFTRIDRAPAAIIEPDDESLRAAVHLLEQATAPAIIAGGGARGAAADVRALAELLGAPVVTTGNASGLLAPGHPLAVGTLLPFRGARDLLREADVVLAVGTEFSETDVLYTGQDVEIGGALIRLDIDTANLQAPMPAKVALHGDARSVLVQLRGLIGREPAADGGDRASAARADIAWTDQSRGHLPWLDAVSAALPENTAVVLDSTQLAYTAHHYLSPAEPTAWTATYGLGTLGAALPMAVGAAIAEPERPVLAIAGDGGSLFTLTELATAVDLGRQLTLLIWDNQGYGEIRDSFDRASATRVDTEVTAADHALIAQGFGARGVRVGSPAELRTALGEALRSDVVTVVVAAGF</sequence>
<dbReference type="CDD" id="cd07035">
    <property type="entry name" value="TPP_PYR_POX_like"/>
    <property type="match status" value="1"/>
</dbReference>
<protein>
    <submittedName>
        <fullName evidence="8">2-ketoarginine decarboxylase AruI</fullName>
    </submittedName>
</protein>
<comment type="caution">
    <text evidence="8">The sequence shown here is derived from an EMBL/GenBank/DDBJ whole genome shotgun (WGS) entry which is preliminary data.</text>
</comment>
<evidence type="ECO:0000256" key="2">
    <source>
        <dbReference type="ARBA" id="ARBA00007812"/>
    </source>
</evidence>
<dbReference type="InterPro" id="IPR011766">
    <property type="entry name" value="TPP_enzyme_TPP-bd"/>
</dbReference>
<reference evidence="8 9" key="1">
    <citation type="submission" date="2021-01" db="EMBL/GenBank/DDBJ databases">
        <title>Whole genome shotgun sequence of Actinoplanes couchii NBRC 106145.</title>
        <authorList>
            <person name="Komaki H."/>
            <person name="Tamura T."/>
        </authorList>
    </citation>
    <scope>NUCLEOTIDE SEQUENCE [LARGE SCALE GENOMIC DNA]</scope>
    <source>
        <strain evidence="8 9">NBRC 106145</strain>
    </source>
</reference>
<name>A0ABQ3XI40_9ACTN</name>
<comment type="similarity">
    <text evidence="2 4">Belongs to the TPP enzyme family.</text>
</comment>
<evidence type="ECO:0000256" key="4">
    <source>
        <dbReference type="RuleBase" id="RU362132"/>
    </source>
</evidence>
<dbReference type="PANTHER" id="PTHR18968">
    <property type="entry name" value="THIAMINE PYROPHOSPHATE ENZYMES"/>
    <property type="match status" value="1"/>
</dbReference>
<feature type="domain" description="Thiamine pyrophosphate enzyme TPP-binding" evidence="6">
    <location>
        <begin position="376"/>
        <end position="520"/>
    </location>
</feature>
<dbReference type="Proteomes" id="UP000612282">
    <property type="component" value="Unassembled WGS sequence"/>
</dbReference>
<evidence type="ECO:0000313" key="8">
    <source>
        <dbReference type="EMBL" id="GID58156.1"/>
    </source>
</evidence>
<organism evidence="8 9">
    <name type="scientific">Actinoplanes couchii</name>
    <dbReference type="NCBI Taxonomy" id="403638"/>
    <lineage>
        <taxon>Bacteria</taxon>
        <taxon>Bacillati</taxon>
        <taxon>Actinomycetota</taxon>
        <taxon>Actinomycetes</taxon>
        <taxon>Micromonosporales</taxon>
        <taxon>Micromonosporaceae</taxon>
        <taxon>Actinoplanes</taxon>
    </lineage>
</organism>
<evidence type="ECO:0000256" key="3">
    <source>
        <dbReference type="ARBA" id="ARBA00023052"/>
    </source>
</evidence>
<dbReference type="PROSITE" id="PS00187">
    <property type="entry name" value="TPP_ENZYMES"/>
    <property type="match status" value="1"/>
</dbReference>
<feature type="domain" description="Thiamine pyrophosphate enzyme central" evidence="5">
    <location>
        <begin position="192"/>
        <end position="323"/>
    </location>
</feature>
<accession>A0ABQ3XI40</accession>
<dbReference type="Pfam" id="PF00205">
    <property type="entry name" value="TPP_enzyme_M"/>
    <property type="match status" value="1"/>
</dbReference>
<dbReference type="PANTHER" id="PTHR18968:SF13">
    <property type="entry name" value="ACETOLACTATE SYNTHASE CATALYTIC SUBUNIT, MITOCHONDRIAL"/>
    <property type="match status" value="1"/>
</dbReference>
<feature type="domain" description="Thiamine pyrophosphate enzyme N-terminal TPP-binding" evidence="7">
    <location>
        <begin position="1"/>
        <end position="119"/>
    </location>
</feature>
<dbReference type="InterPro" id="IPR012000">
    <property type="entry name" value="Thiamin_PyroP_enz_cen_dom"/>
</dbReference>
<dbReference type="Gene3D" id="3.40.50.1220">
    <property type="entry name" value="TPP-binding domain"/>
    <property type="match status" value="1"/>
</dbReference>
<dbReference type="NCBIfam" id="NF005712">
    <property type="entry name" value="PRK07524.1"/>
    <property type="match status" value="1"/>
</dbReference>
<dbReference type="InterPro" id="IPR029035">
    <property type="entry name" value="DHS-like_NAD/FAD-binding_dom"/>
</dbReference>
<dbReference type="InterPro" id="IPR045229">
    <property type="entry name" value="TPP_enz"/>
</dbReference>
<evidence type="ECO:0000313" key="9">
    <source>
        <dbReference type="Proteomes" id="UP000612282"/>
    </source>
</evidence>
<gene>
    <name evidence="8" type="primary">aruI</name>
    <name evidence="8" type="ORF">Aco03nite_065600</name>
</gene>
<dbReference type="Pfam" id="PF02776">
    <property type="entry name" value="TPP_enzyme_N"/>
    <property type="match status" value="1"/>
</dbReference>
<dbReference type="SUPFAM" id="SSF52518">
    <property type="entry name" value="Thiamin diphosphate-binding fold (THDP-binding)"/>
    <property type="match status" value="2"/>
</dbReference>
<dbReference type="InterPro" id="IPR012001">
    <property type="entry name" value="Thiamin_PyroP_enz_TPP-bd_dom"/>
</dbReference>
<proteinExistence type="inferred from homology"/>
<dbReference type="InterPro" id="IPR029061">
    <property type="entry name" value="THDP-binding"/>
</dbReference>
<dbReference type="CDD" id="cd00568">
    <property type="entry name" value="TPP_enzymes"/>
    <property type="match status" value="1"/>
</dbReference>